<accession>A0A8T0FEU6</accession>
<evidence type="ECO:0000313" key="1">
    <source>
        <dbReference type="EMBL" id="KAF8789491.1"/>
    </source>
</evidence>
<proteinExistence type="predicted"/>
<keyword evidence="2" id="KW-1185">Reference proteome</keyword>
<reference evidence="1" key="2">
    <citation type="submission" date="2020-06" db="EMBL/GenBank/DDBJ databases">
        <authorList>
            <person name="Sheffer M."/>
        </authorList>
    </citation>
    <scope>NUCLEOTIDE SEQUENCE</scope>
</reference>
<comment type="caution">
    <text evidence="1">The sequence shown here is derived from an EMBL/GenBank/DDBJ whole genome shotgun (WGS) entry which is preliminary data.</text>
</comment>
<protein>
    <submittedName>
        <fullName evidence="1">Uncharacterized protein</fullName>
    </submittedName>
</protein>
<dbReference type="AlphaFoldDB" id="A0A8T0FEU6"/>
<name>A0A8T0FEU6_ARGBR</name>
<gene>
    <name evidence="1" type="ORF">HNY73_007424</name>
</gene>
<evidence type="ECO:0000313" key="2">
    <source>
        <dbReference type="Proteomes" id="UP000807504"/>
    </source>
</evidence>
<organism evidence="1 2">
    <name type="scientific">Argiope bruennichi</name>
    <name type="common">Wasp spider</name>
    <name type="synonym">Aranea bruennichi</name>
    <dbReference type="NCBI Taxonomy" id="94029"/>
    <lineage>
        <taxon>Eukaryota</taxon>
        <taxon>Metazoa</taxon>
        <taxon>Ecdysozoa</taxon>
        <taxon>Arthropoda</taxon>
        <taxon>Chelicerata</taxon>
        <taxon>Arachnida</taxon>
        <taxon>Araneae</taxon>
        <taxon>Araneomorphae</taxon>
        <taxon>Entelegynae</taxon>
        <taxon>Araneoidea</taxon>
        <taxon>Araneidae</taxon>
        <taxon>Argiope</taxon>
    </lineage>
</organism>
<dbReference type="Proteomes" id="UP000807504">
    <property type="component" value="Unassembled WGS sequence"/>
</dbReference>
<reference evidence="1" key="1">
    <citation type="journal article" date="2020" name="bioRxiv">
        <title>Chromosome-level reference genome of the European wasp spider Argiope bruennichi: a resource for studies on range expansion and evolutionary adaptation.</title>
        <authorList>
            <person name="Sheffer M.M."/>
            <person name="Hoppe A."/>
            <person name="Krehenwinkel H."/>
            <person name="Uhl G."/>
            <person name="Kuss A.W."/>
            <person name="Jensen L."/>
            <person name="Jensen C."/>
            <person name="Gillespie R.G."/>
            <person name="Hoff K.J."/>
            <person name="Prost S."/>
        </authorList>
    </citation>
    <scope>NUCLEOTIDE SEQUENCE</scope>
</reference>
<sequence>MLMQPSTGRMRCHNQLSTGTCFSSLSLWSGLAILEKLLYESTVVRAESEKTYKLMYIARTWRTLLSMHLFGISANTFGRDEMSEIVHLLTKQLVLSCSQFHVSFPQPCEDSSDV</sequence>
<dbReference type="EMBL" id="JABXBU010000012">
    <property type="protein sequence ID" value="KAF8789491.1"/>
    <property type="molecule type" value="Genomic_DNA"/>
</dbReference>